<evidence type="ECO:0000313" key="1">
    <source>
        <dbReference type="EMBL" id="MBB6714793.1"/>
    </source>
</evidence>
<dbReference type="InterPro" id="IPR025851">
    <property type="entry name" value="SUKH-4"/>
</dbReference>
<dbReference type="Proteomes" id="UP000585258">
    <property type="component" value="Unassembled WGS sequence"/>
</dbReference>
<comment type="caution">
    <text evidence="1">The sequence shown here is derived from an EMBL/GenBank/DDBJ whole genome shotgun (WGS) entry which is preliminary data.</text>
</comment>
<dbReference type="RefSeq" id="WP_185164276.1">
    <property type="nucleotide sequence ID" value="NZ_JACKWY010000004.1"/>
</dbReference>
<reference evidence="1 2" key="1">
    <citation type="submission" date="2020-08" db="EMBL/GenBank/DDBJ databases">
        <title>Clostridia isolated from Swiss meat.</title>
        <authorList>
            <person name="Wambui J."/>
            <person name="Stevens M.J.A."/>
            <person name="Stephan R."/>
        </authorList>
    </citation>
    <scope>NUCLEOTIDE SEQUENCE [LARGE SCALE GENOMIC DNA]</scope>
    <source>
        <strain evidence="1 2">CM001</strain>
    </source>
</reference>
<dbReference type="InterPro" id="IPR036140">
    <property type="entry name" value="PFN_sf"/>
</dbReference>
<organism evidence="1 2">
    <name type="scientific">Clostridium gasigenes</name>
    <dbReference type="NCBI Taxonomy" id="94869"/>
    <lineage>
        <taxon>Bacteria</taxon>
        <taxon>Bacillati</taxon>
        <taxon>Bacillota</taxon>
        <taxon>Clostridia</taxon>
        <taxon>Eubacteriales</taxon>
        <taxon>Clostridiaceae</taxon>
        <taxon>Clostridium</taxon>
    </lineage>
</organism>
<accession>A0A7X0SBU6</accession>
<gene>
    <name evidence="1" type="ORF">H7E68_08620</name>
</gene>
<name>A0A7X0SBU6_9CLOT</name>
<proteinExistence type="predicted"/>
<protein>
    <submittedName>
        <fullName evidence="1">SUKH-4 family immunity protein</fullName>
    </submittedName>
</protein>
<dbReference type="AlphaFoldDB" id="A0A7X0SBU6"/>
<dbReference type="SUPFAM" id="SSF55770">
    <property type="entry name" value="Profilin (actin-binding protein)"/>
    <property type="match status" value="1"/>
</dbReference>
<dbReference type="EMBL" id="JACKWY010000004">
    <property type="protein sequence ID" value="MBB6714793.1"/>
    <property type="molecule type" value="Genomic_DNA"/>
</dbReference>
<sequence>MISSNDFKEKWNTEVYPLIEYDGERVNKLEIPLESKNFLIEAGLPESATPFLSFEVMGHGGLLTLKEKYNIDRYTEDIYIGFTGEGDILAIENKSGVIITINHETFEKSYVNNSVPQLAESLLEYSEFVKRIKKANGRRAYLNRECSKEELESIKNRLILIDEKSIDNNNFWWNEISLFE</sequence>
<evidence type="ECO:0000313" key="2">
    <source>
        <dbReference type="Proteomes" id="UP000585258"/>
    </source>
</evidence>
<dbReference type="Pfam" id="PF14435">
    <property type="entry name" value="SUKH-4"/>
    <property type="match status" value="1"/>
</dbReference>